<evidence type="ECO:0000256" key="1">
    <source>
        <dbReference type="ARBA" id="ARBA00004141"/>
    </source>
</evidence>
<keyword evidence="5 6" id="KW-0472">Membrane</keyword>
<dbReference type="InterPro" id="IPR006696">
    <property type="entry name" value="DUF423"/>
</dbReference>
<accession>A0ABW1WCS0</accession>
<name>A0ABW1WCS0_9BACL</name>
<reference evidence="8" key="1">
    <citation type="journal article" date="2019" name="Int. J. Syst. Evol. Microbiol.">
        <title>The Global Catalogue of Microorganisms (GCM) 10K type strain sequencing project: providing services to taxonomists for standard genome sequencing and annotation.</title>
        <authorList>
            <consortium name="The Broad Institute Genomics Platform"/>
            <consortium name="The Broad Institute Genome Sequencing Center for Infectious Disease"/>
            <person name="Wu L."/>
            <person name="Ma J."/>
        </authorList>
    </citation>
    <scope>NUCLEOTIDE SEQUENCE [LARGE SCALE GENOMIC DNA]</scope>
    <source>
        <strain evidence="8">CCUG 42001</strain>
    </source>
</reference>
<evidence type="ECO:0000313" key="7">
    <source>
        <dbReference type="EMBL" id="MFC6386166.1"/>
    </source>
</evidence>
<comment type="caution">
    <text evidence="7">The sequence shown here is derived from an EMBL/GenBank/DDBJ whole genome shotgun (WGS) entry which is preliminary data.</text>
</comment>
<organism evidence="7 8">
    <name type="scientific">Sporolactobacillus kofuensis</name>
    <dbReference type="NCBI Taxonomy" id="269672"/>
    <lineage>
        <taxon>Bacteria</taxon>
        <taxon>Bacillati</taxon>
        <taxon>Bacillota</taxon>
        <taxon>Bacilli</taxon>
        <taxon>Bacillales</taxon>
        <taxon>Sporolactobacillaceae</taxon>
        <taxon>Sporolactobacillus</taxon>
    </lineage>
</organism>
<sequence length="124" mass="13160">MKGFIVIGAILAFLSVAFGAFGAHVLKARLTEQDLDVFQTGVHYQMFHAIGLIIIGLLTMTVFSGQSTLLSWSGWLMFAGVLLFSGSLYALTLSGVRLLGAITPIGGVAFLVSWVLVVIAALRS</sequence>
<evidence type="ECO:0000256" key="2">
    <source>
        <dbReference type="ARBA" id="ARBA00009694"/>
    </source>
</evidence>
<keyword evidence="3 6" id="KW-0812">Transmembrane</keyword>
<comment type="similarity">
    <text evidence="2">Belongs to the UPF0382 family.</text>
</comment>
<dbReference type="PANTHER" id="PTHR43461">
    <property type="entry name" value="TRANSMEMBRANE PROTEIN 256"/>
    <property type="match status" value="1"/>
</dbReference>
<evidence type="ECO:0000256" key="4">
    <source>
        <dbReference type="ARBA" id="ARBA00022989"/>
    </source>
</evidence>
<dbReference type="EMBL" id="JBHSTQ010000004">
    <property type="protein sequence ID" value="MFC6386166.1"/>
    <property type="molecule type" value="Genomic_DNA"/>
</dbReference>
<dbReference type="RefSeq" id="WP_253052886.1">
    <property type="nucleotide sequence ID" value="NZ_JAMXWN010000003.1"/>
</dbReference>
<dbReference type="Pfam" id="PF04241">
    <property type="entry name" value="DUF423"/>
    <property type="match status" value="1"/>
</dbReference>
<feature type="transmembrane region" description="Helical" evidence="6">
    <location>
        <begin position="75"/>
        <end position="92"/>
    </location>
</feature>
<evidence type="ECO:0000256" key="6">
    <source>
        <dbReference type="SAM" id="Phobius"/>
    </source>
</evidence>
<keyword evidence="4 6" id="KW-1133">Transmembrane helix</keyword>
<proteinExistence type="inferred from homology"/>
<feature type="transmembrane region" description="Helical" evidence="6">
    <location>
        <begin position="46"/>
        <end position="63"/>
    </location>
</feature>
<keyword evidence="8" id="KW-1185">Reference proteome</keyword>
<protein>
    <submittedName>
        <fullName evidence="7">DUF423 domain-containing protein</fullName>
    </submittedName>
</protein>
<dbReference type="Proteomes" id="UP001596267">
    <property type="component" value="Unassembled WGS sequence"/>
</dbReference>
<comment type="subcellular location">
    <subcellularLocation>
        <location evidence="1">Membrane</location>
        <topology evidence="1">Multi-pass membrane protein</topology>
    </subcellularLocation>
</comment>
<dbReference type="PANTHER" id="PTHR43461:SF1">
    <property type="entry name" value="TRANSMEMBRANE PROTEIN 256"/>
    <property type="match status" value="1"/>
</dbReference>
<feature type="transmembrane region" description="Helical" evidence="6">
    <location>
        <begin position="98"/>
        <end position="122"/>
    </location>
</feature>
<gene>
    <name evidence="7" type="ORF">ACFP7A_06105</name>
</gene>
<evidence type="ECO:0000256" key="3">
    <source>
        <dbReference type="ARBA" id="ARBA00022692"/>
    </source>
</evidence>
<evidence type="ECO:0000313" key="8">
    <source>
        <dbReference type="Proteomes" id="UP001596267"/>
    </source>
</evidence>
<evidence type="ECO:0000256" key="5">
    <source>
        <dbReference type="ARBA" id="ARBA00023136"/>
    </source>
</evidence>